<protein>
    <submittedName>
        <fullName evidence="4">Flagellar export chaperone FlgN</fullName>
    </submittedName>
</protein>
<dbReference type="AlphaFoldDB" id="A0AAJ5TWQ3"/>
<dbReference type="EMBL" id="CP113409">
    <property type="protein sequence ID" value="WAI11534.1"/>
    <property type="molecule type" value="Genomic_DNA"/>
</dbReference>
<evidence type="ECO:0000313" key="5">
    <source>
        <dbReference type="Proteomes" id="UP001163094"/>
    </source>
</evidence>
<name>A0AAJ5TWQ3_9GAMM</name>
<sequence length="137" mass="16469">MKELIETIKEIKNVSISLEFILQEEHNNLLNPETCNNISIILKSIEKKTMLFKKFVILNEDRLSFEKKYSIFAPYKNVNELNNCWSKIIEKFFLLRKFNLKNKILINKRLYLNQYFLELFATHNKAITYNFQGDLKI</sequence>
<keyword evidence="4" id="KW-0969">Cilium</keyword>
<dbReference type="Proteomes" id="UP001163094">
    <property type="component" value="Chromosome"/>
</dbReference>
<keyword evidence="3" id="KW-1005">Bacterial flagellum biogenesis</keyword>
<gene>
    <name evidence="4" type="primary">flgN</name>
    <name evidence="4" type="ORF">OW721_01710</name>
</gene>
<evidence type="ECO:0000256" key="3">
    <source>
        <dbReference type="ARBA" id="ARBA00022795"/>
    </source>
</evidence>
<dbReference type="InterPro" id="IPR036679">
    <property type="entry name" value="FlgN-like_sf"/>
</dbReference>
<evidence type="ECO:0000313" key="4">
    <source>
        <dbReference type="EMBL" id="WAI11534.1"/>
    </source>
</evidence>
<comment type="similarity">
    <text evidence="2">Belongs to the FlgN family.</text>
</comment>
<keyword evidence="4" id="KW-0966">Cell projection</keyword>
<evidence type="ECO:0000256" key="2">
    <source>
        <dbReference type="ARBA" id="ARBA00007703"/>
    </source>
</evidence>
<organism evidence="4 5">
    <name type="scientific">Buchnera aphidicola</name>
    <name type="common">Macrosiphum albifrons</name>
    <dbReference type="NCBI Taxonomy" id="2994844"/>
    <lineage>
        <taxon>Bacteria</taxon>
        <taxon>Pseudomonadati</taxon>
        <taxon>Pseudomonadota</taxon>
        <taxon>Gammaproteobacteria</taxon>
        <taxon>Enterobacterales</taxon>
        <taxon>Erwiniaceae</taxon>
        <taxon>Buchnera</taxon>
    </lineage>
</organism>
<accession>A0AAJ5TWQ3</accession>
<dbReference type="SUPFAM" id="SSF140566">
    <property type="entry name" value="FlgN-like"/>
    <property type="match status" value="1"/>
</dbReference>
<comment type="function">
    <text evidence="1">Required for the efficient initiation of filament assembly.</text>
</comment>
<evidence type="ECO:0000256" key="1">
    <source>
        <dbReference type="ARBA" id="ARBA00002397"/>
    </source>
</evidence>
<dbReference type="Pfam" id="PF05130">
    <property type="entry name" value="FlgN"/>
    <property type="match status" value="1"/>
</dbReference>
<dbReference type="InterPro" id="IPR007809">
    <property type="entry name" value="FlgN-like"/>
</dbReference>
<reference evidence="4" key="1">
    <citation type="submission" date="2022-11" db="EMBL/GenBank/DDBJ databases">
        <title>The whole genome sequencing of pests is an important tool to study the evolution of the plant-insect interaction and insecticide resistance.</title>
        <authorList>
            <person name="Kananovich Y."/>
        </authorList>
    </citation>
    <scope>NUCLEOTIDE SEQUENCE</scope>
    <source>
        <strain evidence="4">BSU_Mac_2017</strain>
    </source>
</reference>
<proteinExistence type="inferred from homology"/>
<dbReference type="GO" id="GO:0044780">
    <property type="term" value="P:bacterial-type flagellum assembly"/>
    <property type="evidence" value="ECO:0007669"/>
    <property type="project" value="InterPro"/>
</dbReference>
<keyword evidence="4" id="KW-0282">Flagellum</keyword>